<name>A0AAV2S5Y0_MEGNR</name>
<evidence type="ECO:0000256" key="6">
    <source>
        <dbReference type="ARBA" id="ARBA00022737"/>
    </source>
</evidence>
<accession>A0AAV2S5Y0</accession>
<sequence>MELFDKRASAFLGGNVVKSLRPNYVKVATVFNIFISNILVSGTELVTPLQEAQCCNIRDMPFAYNIPLHKHTDDFEGQVFDSVHTFSSTDSQKKTYDSHLYILIYSETMVWLSNSKQLLYRPIETRFRYWSLRSSSEGYIPSLVAKCQHLLHLGGRGVYYAYVAPDFPMTSAVSREEKEVQMSLVYVRTNYKRLCEIRVNTHNYSKFGKMTERATYVYLNERYLDCTISTKLILILNVDLLLGACEIISESINCPRDQDDSYIKVESCLRIQMKIIQVIEYTVKSPLTKYLQKPSIDMIDAATKINKTLEYGVQLRGEFEDIKETAVALDNIWKVKASFNDKRICRICYCLFSYCGAHKKCQRIYICSNEDKSACKKDGDQHEEECSGNGFCDCGQCKCEDDFAGQLCQCDRRACYTLNSNVPCSGRGDCNCNECNCNHGFIGDMCECPVDSVCIAPGESEICSGAGECDCGECKCKEDGTSGRFCEDCPTCGTGKCQLYKDCVQWKGFTSGEIEDKRHFEQNCSHIKRNMKMVDSLDSETENGATLCTYNDAEDDCIFYFTYHFRNLGTGRDYQISIQRIRTCPEPPNLLAIVLSVVASIVAIGLLTLLVWKVVTTLHDKKEFDRFEEDRKKAEWTTGENPLYKEVTQTIQNPNYRP</sequence>
<keyword evidence="3" id="KW-0245">EGF-like domain</keyword>
<dbReference type="GO" id="GO:0005925">
    <property type="term" value="C:focal adhesion"/>
    <property type="evidence" value="ECO:0007669"/>
    <property type="project" value="TreeGrafter"/>
</dbReference>
<keyword evidence="16" id="KW-1185">Reference proteome</keyword>
<dbReference type="Proteomes" id="UP001497623">
    <property type="component" value="Unassembled WGS sequence"/>
</dbReference>
<evidence type="ECO:0000256" key="10">
    <source>
        <dbReference type="ARBA" id="ARBA00023157"/>
    </source>
</evidence>
<dbReference type="InterPro" id="IPR012896">
    <property type="entry name" value="Integrin_bsu_tail"/>
</dbReference>
<evidence type="ECO:0000259" key="14">
    <source>
        <dbReference type="SMART" id="SM01242"/>
    </source>
</evidence>
<evidence type="ECO:0008006" key="17">
    <source>
        <dbReference type="Google" id="ProtNLM"/>
    </source>
</evidence>
<dbReference type="InterPro" id="IPR014836">
    <property type="entry name" value="Integrin_bsu_cyt_dom"/>
</dbReference>
<comment type="similarity">
    <text evidence="2">Belongs to the integrin beta chain family.</text>
</comment>
<keyword evidence="4 12" id="KW-0812">Transmembrane</keyword>
<dbReference type="Gene3D" id="4.10.1240.30">
    <property type="match status" value="1"/>
</dbReference>
<keyword evidence="9 12" id="KW-0472">Membrane</keyword>
<reference evidence="15 16" key="1">
    <citation type="submission" date="2024-05" db="EMBL/GenBank/DDBJ databases">
        <authorList>
            <person name="Wallberg A."/>
        </authorList>
    </citation>
    <scope>NUCLEOTIDE SEQUENCE [LARGE SCALE GENOMIC DNA]</scope>
</reference>
<dbReference type="InterPro" id="IPR036349">
    <property type="entry name" value="Integrin_bsu_tail_dom_sf"/>
</dbReference>
<dbReference type="PANTHER" id="PTHR10082">
    <property type="entry name" value="INTEGRIN BETA SUBUNIT"/>
    <property type="match status" value="1"/>
</dbReference>
<dbReference type="AlphaFoldDB" id="A0AAV2S5Y0"/>
<evidence type="ECO:0000256" key="3">
    <source>
        <dbReference type="ARBA" id="ARBA00022536"/>
    </source>
</evidence>
<dbReference type="GO" id="GO:0007160">
    <property type="term" value="P:cell-matrix adhesion"/>
    <property type="evidence" value="ECO:0007669"/>
    <property type="project" value="TreeGrafter"/>
</dbReference>
<dbReference type="Pfam" id="PF08725">
    <property type="entry name" value="Integrin_b_cyt"/>
    <property type="match status" value="1"/>
</dbReference>
<dbReference type="PRINTS" id="PR01186">
    <property type="entry name" value="INTEGRINB"/>
</dbReference>
<dbReference type="Gene3D" id="1.20.5.100">
    <property type="entry name" value="Cytochrome c1, transmembrane anchor, C-terminal"/>
    <property type="match status" value="1"/>
</dbReference>
<dbReference type="GO" id="GO:0016477">
    <property type="term" value="P:cell migration"/>
    <property type="evidence" value="ECO:0007669"/>
    <property type="project" value="TreeGrafter"/>
</dbReference>
<dbReference type="GO" id="GO:0009986">
    <property type="term" value="C:cell surface"/>
    <property type="evidence" value="ECO:0007669"/>
    <property type="project" value="TreeGrafter"/>
</dbReference>
<dbReference type="GO" id="GO:0098609">
    <property type="term" value="P:cell-cell adhesion"/>
    <property type="evidence" value="ECO:0007669"/>
    <property type="project" value="TreeGrafter"/>
</dbReference>
<dbReference type="GO" id="GO:0008305">
    <property type="term" value="C:integrin complex"/>
    <property type="evidence" value="ECO:0007669"/>
    <property type="project" value="TreeGrafter"/>
</dbReference>
<dbReference type="PANTHER" id="PTHR10082:SF60">
    <property type="entry name" value="INTEGRIN BETA-PS"/>
    <property type="match status" value="1"/>
</dbReference>
<evidence type="ECO:0000313" key="16">
    <source>
        <dbReference type="Proteomes" id="UP001497623"/>
    </source>
</evidence>
<evidence type="ECO:0000256" key="7">
    <source>
        <dbReference type="ARBA" id="ARBA00022989"/>
    </source>
</evidence>
<dbReference type="GO" id="GO:0033627">
    <property type="term" value="P:cell adhesion mediated by integrin"/>
    <property type="evidence" value="ECO:0007669"/>
    <property type="project" value="TreeGrafter"/>
</dbReference>
<keyword evidence="5" id="KW-0732">Signal</keyword>
<evidence type="ECO:0000256" key="2">
    <source>
        <dbReference type="ARBA" id="ARBA00007449"/>
    </source>
</evidence>
<proteinExistence type="inferred from homology"/>
<dbReference type="GO" id="GO:0007229">
    <property type="term" value="P:integrin-mediated signaling pathway"/>
    <property type="evidence" value="ECO:0007669"/>
    <property type="project" value="UniProtKB-KW"/>
</dbReference>
<evidence type="ECO:0000259" key="13">
    <source>
        <dbReference type="SMART" id="SM01241"/>
    </source>
</evidence>
<evidence type="ECO:0000256" key="5">
    <source>
        <dbReference type="ARBA" id="ARBA00022729"/>
    </source>
</evidence>
<evidence type="ECO:0000256" key="1">
    <source>
        <dbReference type="ARBA" id="ARBA00004479"/>
    </source>
</evidence>
<dbReference type="PROSITE" id="PS00243">
    <property type="entry name" value="I_EGF_1"/>
    <property type="match status" value="1"/>
</dbReference>
<dbReference type="FunFam" id="2.10.25.10:FF:000036">
    <property type="entry name" value="Integrin beta"/>
    <property type="match status" value="1"/>
</dbReference>
<feature type="domain" description="Integrin beta subunit tail" evidence="14">
    <location>
        <begin position="497"/>
        <end position="589"/>
    </location>
</feature>
<dbReference type="Gene3D" id="2.10.25.10">
    <property type="entry name" value="Laminin"/>
    <property type="match status" value="3"/>
</dbReference>
<evidence type="ECO:0000256" key="11">
    <source>
        <dbReference type="ARBA" id="ARBA00023180"/>
    </source>
</evidence>
<organism evidence="15 16">
    <name type="scientific">Meganyctiphanes norvegica</name>
    <name type="common">Northern krill</name>
    <name type="synonym">Thysanopoda norvegica</name>
    <dbReference type="NCBI Taxonomy" id="48144"/>
    <lineage>
        <taxon>Eukaryota</taxon>
        <taxon>Metazoa</taxon>
        <taxon>Ecdysozoa</taxon>
        <taxon>Arthropoda</taxon>
        <taxon>Crustacea</taxon>
        <taxon>Multicrustacea</taxon>
        <taxon>Malacostraca</taxon>
        <taxon>Eumalacostraca</taxon>
        <taxon>Eucarida</taxon>
        <taxon>Euphausiacea</taxon>
        <taxon>Euphausiidae</taxon>
        <taxon>Meganyctiphanes</taxon>
    </lineage>
</organism>
<feature type="domain" description="Integrin beta subunit cytoplasmic" evidence="13">
    <location>
        <begin position="613"/>
        <end position="658"/>
    </location>
</feature>
<dbReference type="SMART" id="SM01242">
    <property type="entry name" value="Integrin_B_tail"/>
    <property type="match status" value="1"/>
</dbReference>
<evidence type="ECO:0000256" key="8">
    <source>
        <dbReference type="ARBA" id="ARBA00023037"/>
    </source>
</evidence>
<keyword evidence="10" id="KW-1015">Disulfide bond</keyword>
<evidence type="ECO:0000256" key="12">
    <source>
        <dbReference type="SAM" id="Phobius"/>
    </source>
</evidence>
<comment type="caution">
    <text evidence="15">The sequence shown here is derived from an EMBL/GenBank/DDBJ whole genome shotgun (WGS) entry which is preliminary data.</text>
</comment>
<gene>
    <name evidence="15" type="ORF">MNOR_LOCUS32678</name>
</gene>
<dbReference type="EMBL" id="CAXKWB010044984">
    <property type="protein sequence ID" value="CAL4161774.1"/>
    <property type="molecule type" value="Genomic_DNA"/>
</dbReference>
<dbReference type="InterPro" id="IPR015812">
    <property type="entry name" value="Integrin_bsu"/>
</dbReference>
<evidence type="ECO:0000313" key="15">
    <source>
        <dbReference type="EMBL" id="CAL4161774.1"/>
    </source>
</evidence>
<protein>
    <recommendedName>
        <fullName evidence="17">Integrin beta</fullName>
    </recommendedName>
</protein>
<comment type="subcellular location">
    <subcellularLocation>
        <location evidence="1">Membrane</location>
        <topology evidence="1">Single-pass type I membrane protein</topology>
    </subcellularLocation>
</comment>
<keyword evidence="6" id="KW-0677">Repeat</keyword>
<dbReference type="GO" id="GO:0005178">
    <property type="term" value="F:integrin binding"/>
    <property type="evidence" value="ECO:0007669"/>
    <property type="project" value="TreeGrafter"/>
</dbReference>
<evidence type="ECO:0000256" key="4">
    <source>
        <dbReference type="ARBA" id="ARBA00022692"/>
    </source>
</evidence>
<evidence type="ECO:0000256" key="9">
    <source>
        <dbReference type="ARBA" id="ARBA00023136"/>
    </source>
</evidence>
<dbReference type="SMART" id="SM01241">
    <property type="entry name" value="Integrin_b_cyt"/>
    <property type="match status" value="1"/>
</dbReference>
<keyword evidence="11" id="KW-0325">Glycoprotein</keyword>
<dbReference type="SUPFAM" id="SSF69687">
    <property type="entry name" value="Integrin beta tail domain"/>
    <property type="match status" value="1"/>
</dbReference>
<keyword evidence="7 12" id="KW-1133">Transmembrane helix</keyword>
<dbReference type="SUPFAM" id="SSF57196">
    <property type="entry name" value="EGF/Laminin"/>
    <property type="match status" value="1"/>
</dbReference>
<keyword evidence="8" id="KW-0401">Integrin</keyword>
<feature type="transmembrane region" description="Helical" evidence="12">
    <location>
        <begin position="590"/>
        <end position="612"/>
    </location>
</feature>
<dbReference type="InterPro" id="IPR057243">
    <property type="entry name" value="Integrin_I-EGF_CS"/>
</dbReference>